<name>A0A7W7VJR2_9PSEU</name>
<gene>
    <name evidence="1" type="ORF">FHR82_008631</name>
</gene>
<keyword evidence="2" id="KW-1185">Reference proteome</keyword>
<organism evidence="1 2">
    <name type="scientific">Actinophytocola algeriensis</name>
    <dbReference type="NCBI Taxonomy" id="1768010"/>
    <lineage>
        <taxon>Bacteria</taxon>
        <taxon>Bacillati</taxon>
        <taxon>Actinomycetota</taxon>
        <taxon>Actinomycetes</taxon>
        <taxon>Pseudonocardiales</taxon>
        <taxon>Pseudonocardiaceae</taxon>
    </lineage>
</organism>
<dbReference type="EMBL" id="JACHJQ010000013">
    <property type="protein sequence ID" value="MBB4912360.1"/>
    <property type="molecule type" value="Genomic_DNA"/>
</dbReference>
<dbReference type="InterPro" id="IPR008930">
    <property type="entry name" value="Terpenoid_cyclase/PrenylTrfase"/>
</dbReference>
<accession>A0A7W7VJR2</accession>
<reference evidence="1 2" key="1">
    <citation type="submission" date="2020-08" db="EMBL/GenBank/DDBJ databases">
        <title>Genomic Encyclopedia of Type Strains, Phase III (KMG-III): the genomes of soil and plant-associated and newly described type strains.</title>
        <authorList>
            <person name="Whitman W."/>
        </authorList>
    </citation>
    <scope>NUCLEOTIDE SEQUENCE [LARGE SCALE GENOMIC DNA]</scope>
    <source>
        <strain evidence="1 2">CECT 8960</strain>
    </source>
</reference>
<evidence type="ECO:0000313" key="2">
    <source>
        <dbReference type="Proteomes" id="UP000520767"/>
    </source>
</evidence>
<dbReference type="SUPFAM" id="SSF48239">
    <property type="entry name" value="Terpenoid cyclases/Protein prenyltransferases"/>
    <property type="match status" value="1"/>
</dbReference>
<dbReference type="AlphaFoldDB" id="A0A7W7VJR2"/>
<dbReference type="Proteomes" id="UP000520767">
    <property type="component" value="Unassembled WGS sequence"/>
</dbReference>
<proteinExistence type="predicted"/>
<sequence>MTVDLAAAASFMATHARVLDRRRFEYLFGQGDAGAVLAAVDGYRNADGGYGWGLEPDLRAPESQPGGALHALEVFAEVGTADRAIEVCDWLERVSLPDGGVPFAVPVADAAGCAPFWVQADPTSSSLQSTAFVAGVAHRVAAADERVAAHPWLLAATRYCFDAMAALETAPHAIELRFAVGFIDQVFDTHDEARPLLDKLRNFIPADGLVPVSGGKDGETMRPLDFAPLPGRAARRLFDDDVIAADLRRVADGQQDDGGWTVDFDSHSPAAALEWRGYATVAAMSVLRAYSVV</sequence>
<evidence type="ECO:0000313" key="1">
    <source>
        <dbReference type="EMBL" id="MBB4912360.1"/>
    </source>
</evidence>
<dbReference type="RefSeq" id="WP_184816360.1">
    <property type="nucleotide sequence ID" value="NZ_JACHJQ010000013.1"/>
</dbReference>
<comment type="caution">
    <text evidence="1">The sequence shown here is derived from an EMBL/GenBank/DDBJ whole genome shotgun (WGS) entry which is preliminary data.</text>
</comment>
<evidence type="ECO:0008006" key="3">
    <source>
        <dbReference type="Google" id="ProtNLM"/>
    </source>
</evidence>
<protein>
    <recommendedName>
        <fullName evidence="3">Prenyltransferase/squalene oxidase-like repeat protein</fullName>
    </recommendedName>
</protein>